<keyword evidence="2" id="KW-1185">Reference proteome</keyword>
<gene>
    <name evidence="1" type="ORF">B7G54_24335</name>
</gene>
<comment type="caution">
    <text evidence="1">The sequence shown here is derived from an EMBL/GenBank/DDBJ whole genome shotgun (WGS) entry which is preliminary data.</text>
</comment>
<sequence length="200" mass="23740">MMSWELTSEMMAMYFVLGRIDEGIYQGYLTHAVLNRTYQLQLSYEQHHRRLHAFMLRVFADWRGDVSHTWPPFANDEPIYEGILERWRNPDPDVLTPWLLAACDRHTHESKRDSENTQYDCSEFPRTPVEILFLFRLRELIGLQNPVLNHPLMDAPFDRLPEPQAPYVPDEYVRGTLARVREDWPEFDRIVSLEALKSGY</sequence>
<evidence type="ECO:0000313" key="2">
    <source>
        <dbReference type="Proteomes" id="UP000193146"/>
    </source>
</evidence>
<dbReference type="AlphaFoldDB" id="A0A1X1PCT0"/>
<name>A0A1X1PCT0_9BURK</name>
<evidence type="ECO:0000313" key="1">
    <source>
        <dbReference type="EMBL" id="ORT83478.1"/>
    </source>
</evidence>
<accession>A0A1X1PCT0</accession>
<proteinExistence type="predicted"/>
<reference evidence="1 2" key="1">
    <citation type="submission" date="2017-04" db="EMBL/GenBank/DDBJ databases">
        <title>Burkholderia puraquae sp. nov., a novel Burkholderia cepacia complex species from hospital setting samples.</title>
        <authorList>
            <person name="Martina P."/>
            <person name="Leguizamon M."/>
            <person name="Prieto C."/>
            <person name="Sousa S."/>
            <person name="Montanaro P."/>
            <person name="Draghi W."/>
            <person name="Staembler M."/>
            <person name="Bettiol M."/>
            <person name="Figoli C."/>
            <person name="Palau J."/>
            <person name="Alvarez F."/>
            <person name="Benetti S."/>
            <person name="Anchat E."/>
            <person name="Vescina C."/>
            <person name="Ferreras J."/>
            <person name="Lasch P."/>
            <person name="Lagares A."/>
            <person name="Zorreguieta A."/>
            <person name="Yantorno O."/>
            <person name="Bosch A."/>
        </authorList>
    </citation>
    <scope>NUCLEOTIDE SEQUENCE [LARGE SCALE GENOMIC DNA]</scope>
    <source>
        <strain evidence="1 2">CAMPA 1040</strain>
    </source>
</reference>
<dbReference type="Proteomes" id="UP000193146">
    <property type="component" value="Unassembled WGS sequence"/>
</dbReference>
<organism evidence="1 2">
    <name type="scientific">Burkholderia puraquae</name>
    <dbReference type="NCBI Taxonomy" id="1904757"/>
    <lineage>
        <taxon>Bacteria</taxon>
        <taxon>Pseudomonadati</taxon>
        <taxon>Pseudomonadota</taxon>
        <taxon>Betaproteobacteria</taxon>
        <taxon>Burkholderiales</taxon>
        <taxon>Burkholderiaceae</taxon>
        <taxon>Burkholderia</taxon>
        <taxon>Burkholderia cepacia complex</taxon>
    </lineage>
</organism>
<dbReference type="EMBL" id="NBYX01000013">
    <property type="protein sequence ID" value="ORT83478.1"/>
    <property type="molecule type" value="Genomic_DNA"/>
</dbReference>
<protein>
    <submittedName>
        <fullName evidence="1">Uncharacterized protein</fullName>
    </submittedName>
</protein>